<dbReference type="InterPro" id="IPR056594">
    <property type="entry name" value="AT5G49610-like_b-prop"/>
</dbReference>
<dbReference type="EnsemblPlants" id="EMT04683">
    <property type="protein sequence ID" value="EMT04683"/>
    <property type="gene ID" value="F775_15690"/>
</dbReference>
<dbReference type="AlphaFoldDB" id="M8BD46"/>
<name>M8BD46_AEGTA</name>
<feature type="domain" description="F-box protein AT5G49610-like beta-propeller" evidence="1">
    <location>
        <begin position="22"/>
        <end position="266"/>
    </location>
</feature>
<reference evidence="2" key="1">
    <citation type="submission" date="2015-06" db="UniProtKB">
        <authorList>
            <consortium name="EnsemblPlants"/>
        </authorList>
    </citation>
    <scope>IDENTIFICATION</scope>
</reference>
<evidence type="ECO:0000259" key="1">
    <source>
        <dbReference type="Pfam" id="PF23635"/>
    </source>
</evidence>
<proteinExistence type="predicted"/>
<protein>
    <recommendedName>
        <fullName evidence="1">F-box protein AT5G49610-like beta-propeller domain-containing protein</fullName>
    </recommendedName>
</protein>
<accession>M8BD46</accession>
<dbReference type="Pfam" id="PF23635">
    <property type="entry name" value="Beta-prop_AT5G49610-like"/>
    <property type="match status" value="1"/>
</dbReference>
<organism evidence="2">
    <name type="scientific">Aegilops tauschii</name>
    <name type="common">Tausch's goatgrass</name>
    <name type="synonym">Aegilops squarrosa</name>
    <dbReference type="NCBI Taxonomy" id="37682"/>
    <lineage>
        <taxon>Eukaryota</taxon>
        <taxon>Viridiplantae</taxon>
        <taxon>Streptophyta</taxon>
        <taxon>Embryophyta</taxon>
        <taxon>Tracheophyta</taxon>
        <taxon>Spermatophyta</taxon>
        <taxon>Magnoliopsida</taxon>
        <taxon>Liliopsida</taxon>
        <taxon>Poales</taxon>
        <taxon>Poaceae</taxon>
        <taxon>BOP clade</taxon>
        <taxon>Pooideae</taxon>
        <taxon>Triticodae</taxon>
        <taxon>Triticeae</taxon>
        <taxon>Triticinae</taxon>
        <taxon>Aegilops</taxon>
    </lineage>
</organism>
<dbReference type="PANTHER" id="PTHR33186:SF13">
    <property type="entry name" value="OS10G0138300 PROTEIN"/>
    <property type="match status" value="1"/>
</dbReference>
<evidence type="ECO:0000313" key="2">
    <source>
        <dbReference type="EnsemblPlants" id="EMT04683"/>
    </source>
</evidence>
<dbReference type="PANTHER" id="PTHR33186">
    <property type="entry name" value="OS10G0136150 PROTEIN-RELATED"/>
    <property type="match status" value="1"/>
</dbReference>
<sequence length="418" mass="45973">MEAPDRIPAGRFSLHLYDSRARILSCRHGLLLVARSSRTKFLVWNPVTRDQHRLVAPPAFDTYAAQVDGAVLRAAGDAHHFQVVLVSYQQKQVVACIYSSETGVWSDLMSTPVQSAAVDWEGMPAVLVGDSLHWLLSCGGADVILQVNLSRRSLALIQVPSMLAHGHFVDFMTVMRAEGGGLGLLLRKKGFTAQLWKRNAGCDGVASWVLGRTIKLDKLLSLNLEEIKRIQMIAYAQENNVVFLQTVSGVFMVQLESLQFSKLPENNNCAICYPLESVYAAETSIGGGHDGADQDMLVGPTDWSQTESVLQTMMHAARASFLSTPSQLPAESTLQSYQEAVPALIVALLMLPKTPKLKFCLITLVISRRNFWHNFQDGVANVYCLSHSKSTDMTSMAFHECVVQIGLTDAIIARQISI</sequence>